<dbReference type="GO" id="GO:0043138">
    <property type="term" value="F:3'-5' DNA helicase activity"/>
    <property type="evidence" value="ECO:0007669"/>
    <property type="project" value="UniProtKB-UniRule"/>
</dbReference>
<evidence type="ECO:0000256" key="11">
    <source>
        <dbReference type="HAMAP-Rule" id="MF_00442"/>
    </source>
</evidence>
<dbReference type="GO" id="GO:0005524">
    <property type="term" value="F:ATP binding"/>
    <property type="evidence" value="ECO:0007669"/>
    <property type="project" value="UniProtKB-UniRule"/>
</dbReference>
<dbReference type="InterPro" id="IPR027417">
    <property type="entry name" value="P-loop_NTPase"/>
</dbReference>
<dbReference type="InterPro" id="IPR001650">
    <property type="entry name" value="Helicase_C-like"/>
</dbReference>
<dbReference type="InterPro" id="IPR011545">
    <property type="entry name" value="DEAD/DEAH_box_helicase_dom"/>
</dbReference>
<dbReference type="Pfam" id="PF21280">
    <property type="entry name" value="Helicase_dom4_arc"/>
    <property type="match status" value="1"/>
</dbReference>
<keyword evidence="8 11" id="KW-0413">Isomerase</keyword>
<comment type="catalytic activity">
    <reaction evidence="10 11">
        <text>ATP + H2O = ADP + phosphate + H(+)</text>
        <dbReference type="Rhea" id="RHEA:13065"/>
        <dbReference type="ChEBI" id="CHEBI:15377"/>
        <dbReference type="ChEBI" id="CHEBI:15378"/>
        <dbReference type="ChEBI" id="CHEBI:30616"/>
        <dbReference type="ChEBI" id="CHEBI:43474"/>
        <dbReference type="ChEBI" id="CHEBI:456216"/>
        <dbReference type="EC" id="5.6.2.4"/>
    </reaction>
</comment>
<evidence type="ECO:0000256" key="7">
    <source>
        <dbReference type="ARBA" id="ARBA00023204"/>
    </source>
</evidence>
<evidence type="ECO:0000256" key="4">
    <source>
        <dbReference type="ARBA" id="ARBA00022806"/>
    </source>
</evidence>
<dbReference type="GO" id="GO:0016887">
    <property type="term" value="F:ATP hydrolysis activity"/>
    <property type="evidence" value="ECO:0007669"/>
    <property type="project" value="RHEA"/>
</dbReference>
<keyword evidence="5 11" id="KW-0067">ATP-binding</keyword>
<dbReference type="HAMAP" id="MF_00442">
    <property type="entry name" value="Helicase_Hel308"/>
    <property type="match status" value="1"/>
</dbReference>
<dbReference type="EC" id="5.6.2.4" evidence="11"/>
<dbReference type="Gene3D" id="1.10.3380.30">
    <property type="match status" value="1"/>
</dbReference>
<comment type="function">
    <text evidence="11">DNA-dependent ATPase and 3'-5' DNA helicase that may be involved in repair of stalled replication forks.</text>
</comment>
<dbReference type="CDD" id="cd18795">
    <property type="entry name" value="SF2_C_Ski2"/>
    <property type="match status" value="1"/>
</dbReference>
<comment type="caution">
    <text evidence="14">The sequence shown here is derived from an EMBL/GenBank/DDBJ whole genome shotgun (WGS) entry which is preliminary data.</text>
</comment>
<dbReference type="InterPro" id="IPR046931">
    <property type="entry name" value="HTH_61"/>
</dbReference>
<keyword evidence="7 11" id="KW-0234">DNA repair</keyword>
<dbReference type="Pfam" id="PF00270">
    <property type="entry name" value="DEAD"/>
    <property type="match status" value="1"/>
</dbReference>
<keyword evidence="15" id="KW-1185">Reference proteome</keyword>
<dbReference type="PROSITE" id="PS51192">
    <property type="entry name" value="HELICASE_ATP_BIND_1"/>
    <property type="match status" value="1"/>
</dbReference>
<evidence type="ECO:0000256" key="10">
    <source>
        <dbReference type="ARBA" id="ARBA00048988"/>
    </source>
</evidence>
<dbReference type="InterPro" id="IPR048772">
    <property type="entry name" value="Hel308-like_dom4"/>
</dbReference>
<keyword evidence="3 11" id="KW-0378">Hydrolase</keyword>
<accession>A0A484F2K3</accession>
<dbReference type="Proteomes" id="UP000294855">
    <property type="component" value="Unassembled WGS sequence"/>
</dbReference>
<dbReference type="EMBL" id="SNYS01000011">
    <property type="protein sequence ID" value="TDQ67576.1"/>
    <property type="molecule type" value="Genomic_DNA"/>
</dbReference>
<evidence type="ECO:0000256" key="5">
    <source>
        <dbReference type="ARBA" id="ARBA00022840"/>
    </source>
</evidence>
<feature type="domain" description="Helicase C-terminal" evidence="13">
    <location>
        <begin position="265"/>
        <end position="459"/>
    </location>
</feature>
<reference evidence="14 15" key="1">
    <citation type="submission" date="2019-03" db="EMBL/GenBank/DDBJ databases">
        <title>Genomic Encyclopedia of Type Strains, Phase IV (KMG-IV): sequencing the most valuable type-strain genomes for metagenomic binning, comparative biology and taxonomic classification.</title>
        <authorList>
            <person name="Goeker M."/>
        </authorList>
    </citation>
    <scope>NUCLEOTIDE SEQUENCE [LARGE SCALE GENOMIC DNA]</scope>
    <source>
        <strain evidence="14 15">DSM 13328</strain>
    </source>
</reference>
<name>A0A484F2K3_9EURY</name>
<dbReference type="InterPro" id="IPR036390">
    <property type="entry name" value="WH_DNA-bd_sf"/>
</dbReference>
<dbReference type="PROSITE" id="PS51194">
    <property type="entry name" value="HELICASE_CTER"/>
    <property type="match status" value="1"/>
</dbReference>
<feature type="domain" description="Helicase ATP-binding" evidence="12">
    <location>
        <begin position="58"/>
        <end position="224"/>
    </location>
</feature>
<comment type="subunit">
    <text evidence="11">Monomer.</text>
</comment>
<protein>
    <recommendedName>
        <fullName evidence="11">ATP-dependent DNA helicase Hel308</fullName>
        <ecNumber evidence="11">5.6.2.4</ecNumber>
    </recommendedName>
    <alternativeName>
        <fullName evidence="11">DNA 3'-5' helicase Hel308</fullName>
    </alternativeName>
</protein>
<evidence type="ECO:0000313" key="14">
    <source>
        <dbReference type="EMBL" id="TDQ67576.1"/>
    </source>
</evidence>
<dbReference type="PANTHER" id="PTHR47961">
    <property type="entry name" value="DNA POLYMERASE THETA, PUTATIVE (AFU_ORTHOLOGUE AFUA_1G05260)-RELATED"/>
    <property type="match status" value="1"/>
</dbReference>
<dbReference type="Pfam" id="PF00271">
    <property type="entry name" value="Helicase_C"/>
    <property type="match status" value="1"/>
</dbReference>
<keyword evidence="1 11" id="KW-0547">Nucleotide-binding</keyword>
<proteinExistence type="inferred from homology"/>
<dbReference type="InterPro" id="IPR036388">
    <property type="entry name" value="WH-like_DNA-bd_sf"/>
</dbReference>
<sequence length="817" mass="90664">MAAKKSKGVPAWDKENDPAKTEDIRIPIENLPVSDRVKSFYTNSGISELYPPQSKAVSAGLLEGKNVLISIPTASGKTLLAELAMLQSLEQNGKCLYVVPLRALASEKFRRFSEFKELGFRSGISTGDLDERDENIGTNDIIVATSEKVDSLIRNETHWLSQISVVVLDEVHLLDSKDRGPTLEIVITKLRKLNPKIQIIALSATIQNSKEVADWMNAECVVSDWRPTKLYEGVYFDGVFEGEVLHTKDKVVKEIELVGKGKEAGISLAADTIRDGGQCLVFTNSRKNAAGFAKKAGPVIQSYLTAAEQEELSMLAAEITDRSDTDAAKTLAFCIRMGVAFHHAGLSSDQRELVERSFSAGKIKLIASTPTLAAGLNLPARRVIIAAWRRYDSNEGMQMIPVMEYKQMAGRAGRPHLDPFGESVLIAAKEEDIDRLKEMYIEADPESVESKLGAENALRTHILSTVSNGFAYTRNQLLDFFKGTFFAYQRGLLSTIALKTIIDTCLDFLIDANMCHEDKGKSDAIEEKTSPFVTADKINSTKEADDCPLIPTKLGSLVSKLYLDPLSASVILDQIQKAEKNGMTLTEISLLHLICMTTDMKLLYMKTGDYQWVTEFATDNCEHIISMPPTTKPADFEWFLGELKTSVLLYRWISEIPENEISKEFDVGEGDIRQFSETAAWIANAGARLLKMNGSPYAGLFSDLEIRLQYGASIQLLPLLKIRGIGRVRARRLYNAGFRSKEAFQPADFSTVVDLIGPKIAVQLFNEIGIDTSGYAVPEKKKAARRTKEENETNIVREIDSEKTVSGKIQKRFDDFM</sequence>
<evidence type="ECO:0000256" key="8">
    <source>
        <dbReference type="ARBA" id="ARBA00023235"/>
    </source>
</evidence>
<dbReference type="Gene3D" id="3.40.50.300">
    <property type="entry name" value="P-loop containing nucleotide triphosphate hydrolases"/>
    <property type="match status" value="2"/>
</dbReference>
<dbReference type="OrthoDB" id="371946at2157"/>
<evidence type="ECO:0000259" key="12">
    <source>
        <dbReference type="PROSITE" id="PS51192"/>
    </source>
</evidence>
<dbReference type="Gene3D" id="1.10.10.10">
    <property type="entry name" value="Winged helix-like DNA-binding domain superfamily/Winged helix DNA-binding domain"/>
    <property type="match status" value="1"/>
</dbReference>
<dbReference type="SMART" id="SM00487">
    <property type="entry name" value="DEXDc"/>
    <property type="match status" value="1"/>
</dbReference>
<keyword evidence="4 11" id="KW-0347">Helicase</keyword>
<evidence type="ECO:0000256" key="9">
    <source>
        <dbReference type="ARBA" id="ARBA00034617"/>
    </source>
</evidence>
<evidence type="ECO:0000256" key="1">
    <source>
        <dbReference type="ARBA" id="ARBA00022741"/>
    </source>
</evidence>
<evidence type="ECO:0000256" key="3">
    <source>
        <dbReference type="ARBA" id="ARBA00022801"/>
    </source>
</evidence>
<dbReference type="GO" id="GO:0006281">
    <property type="term" value="P:DNA repair"/>
    <property type="evidence" value="ECO:0007669"/>
    <property type="project" value="UniProtKB-UniRule"/>
</dbReference>
<dbReference type="SUPFAM" id="SSF158702">
    <property type="entry name" value="Sec63 N-terminal domain-like"/>
    <property type="match status" value="1"/>
</dbReference>
<dbReference type="PANTHER" id="PTHR47961:SF10">
    <property type="entry name" value="ATP-DEPENDENT DNA HELICASE HEL308"/>
    <property type="match status" value="1"/>
</dbReference>
<keyword evidence="6 11" id="KW-0238">DNA-binding</keyword>
<comment type="similarity">
    <text evidence="11">Belongs to the helicase family. Hel308 subfamily.</text>
</comment>
<comment type="catalytic activity">
    <reaction evidence="9 11">
        <text>Couples ATP hydrolysis with the unwinding of duplex DNA by translocating in the 3'-5' direction.</text>
        <dbReference type="EC" id="5.6.2.4"/>
    </reaction>
</comment>
<dbReference type="Pfam" id="PF14520">
    <property type="entry name" value="HHH_5"/>
    <property type="match status" value="1"/>
</dbReference>
<evidence type="ECO:0000256" key="2">
    <source>
        <dbReference type="ARBA" id="ARBA00022763"/>
    </source>
</evidence>
<dbReference type="InterPro" id="IPR050474">
    <property type="entry name" value="Hel308_SKI2-like"/>
</dbReference>
<dbReference type="SUPFAM" id="SSF52540">
    <property type="entry name" value="P-loop containing nucleoside triphosphate hydrolases"/>
    <property type="match status" value="2"/>
</dbReference>
<evidence type="ECO:0000259" key="13">
    <source>
        <dbReference type="PROSITE" id="PS51194"/>
    </source>
</evidence>
<dbReference type="RefSeq" id="WP_166627458.1">
    <property type="nucleotide sequence ID" value="NZ_JAHDUW010000007.1"/>
</dbReference>
<keyword evidence="2 11" id="KW-0227">DNA damage</keyword>
<feature type="binding site" evidence="11">
    <location>
        <position position="53"/>
    </location>
    <ligand>
        <name>ATP</name>
        <dbReference type="ChEBI" id="CHEBI:30616"/>
    </ligand>
</feature>
<dbReference type="AlphaFoldDB" id="A0A484F2K3"/>
<dbReference type="Gene3D" id="1.10.150.20">
    <property type="entry name" value="5' to 3' exonuclease, C-terminal subdomain"/>
    <property type="match status" value="1"/>
</dbReference>
<dbReference type="SUPFAM" id="SSF46785">
    <property type="entry name" value="Winged helix' DNA-binding domain"/>
    <property type="match status" value="1"/>
</dbReference>
<evidence type="ECO:0000313" key="15">
    <source>
        <dbReference type="Proteomes" id="UP000294855"/>
    </source>
</evidence>
<dbReference type="InterPro" id="IPR014001">
    <property type="entry name" value="Helicase_ATP-bd"/>
</dbReference>
<dbReference type="Pfam" id="PF20470">
    <property type="entry name" value="HTH_61"/>
    <property type="match status" value="1"/>
</dbReference>
<dbReference type="CDD" id="cd18028">
    <property type="entry name" value="DEXHc_archSki2"/>
    <property type="match status" value="1"/>
</dbReference>
<dbReference type="InterPro" id="IPR022965">
    <property type="entry name" value="Helicase_Hel308"/>
</dbReference>
<evidence type="ECO:0000256" key="6">
    <source>
        <dbReference type="ARBA" id="ARBA00023125"/>
    </source>
</evidence>
<organism evidence="14 15">
    <name type="scientific">Methanimicrococcus blatticola</name>
    <dbReference type="NCBI Taxonomy" id="91560"/>
    <lineage>
        <taxon>Archaea</taxon>
        <taxon>Methanobacteriati</taxon>
        <taxon>Methanobacteriota</taxon>
        <taxon>Stenosarchaea group</taxon>
        <taxon>Methanomicrobia</taxon>
        <taxon>Methanosarcinales</taxon>
        <taxon>Methanosarcinaceae</taxon>
        <taxon>Methanimicrococcus</taxon>
    </lineage>
</organism>
<gene>
    <name evidence="11" type="primary">hel308</name>
    <name evidence="14" type="ORF">C7391_1547</name>
</gene>
<dbReference type="GO" id="GO:0003677">
    <property type="term" value="F:DNA binding"/>
    <property type="evidence" value="ECO:0007669"/>
    <property type="project" value="UniProtKB-UniRule"/>
</dbReference>
<dbReference type="NCBIfam" id="NF002654">
    <property type="entry name" value="PRK02362.1"/>
    <property type="match status" value="1"/>
</dbReference>
<dbReference type="SMART" id="SM00490">
    <property type="entry name" value="HELICc"/>
    <property type="match status" value="1"/>
</dbReference>